<dbReference type="OMA" id="DATYPYD"/>
<dbReference type="GeneID" id="5656171"/>
<gene>
    <name evidence="3" type="ORF">LMJF_32_0600</name>
</gene>
<accession>Q4Q5M3</accession>
<dbReference type="RefSeq" id="XP_001685375.1">
    <property type="nucleotide sequence ID" value="XM_001685323.1"/>
</dbReference>
<sequence length="811" mass="90654">MLPRPQTYQAKPYVPVTSAAIDPYEEGQSFLVDNDRLDSWFRYVEAELQRYRSPFVAAEALLTELRLRSHELYQPERLYVSTALRILQACVPHLSPETAQVAQTAVHELLPCLMYTRCTPLTTLTSEPSSSRGLEKVTQLTYAGAFRLLLNRLQQCQTQLRRLEGHARVEAKVMDLLVHGLDHMWLKMCFYSWRTFCRQLEMRKARLRRRLLRVTANEAVPAFLRTWRQHAHAIALDAKTSRNSFLQKQVEALYPLEQEAKSRYDHLCEEIKEKNRLAGDSLKRLEETKCRLKVLEDLIAETQRSLTDHWTTWKECTRLMFDDIGELPGKTNHTLRTEYVMNITDTASALSRRARGRAGRMGLRHVAQFLLFEGELGVDVDTQTVGGMKGSLSAKSGIGSSSSTSWPVPHDAGGTALSVPSKTPVTHTVPTKSKTMVSLQVQPSDPDPQSTVFATSLAANVNDVYWTVATVVQPVLTPLHLIDVLHHNEAHLSITLGFLSTVYSGGHCSLFAPAARAAQRTEKALLPLPSSQGFGKVSPTAAPKDGSDDGGTPAAAEDVKWGALMMQDVTRGMAKVQDCVEASEGYLLSVRQGMMMSELEVVQGYLEDLYRRWAAAGIPLSQQKLESVWQPIVTPARLPILQALYPEHGITCFTELVHYVARVAEFSGCSLQALAERLDATYPYDSLEELRIVRRSDEATELFREHAAHLATLLVYLKDKANSSQYHCAHLSVLLEQEFGLTPAEAADISRYARNEGGDVVNRDDIEWLLLFSALYVDPSPFTSLLDKVARLLEDCTPFFQQLARAASAAT</sequence>
<evidence type="ECO:0000256" key="1">
    <source>
        <dbReference type="SAM" id="Coils"/>
    </source>
</evidence>
<evidence type="ECO:0000256" key="2">
    <source>
        <dbReference type="SAM" id="MobiDB-lite"/>
    </source>
</evidence>
<name>Q4Q5M3_LEIMA</name>
<dbReference type="VEuPathDB" id="TriTrypDB:LMJFC_320012200"/>
<dbReference type="AlphaFoldDB" id="Q4Q5M3"/>
<feature type="region of interest" description="Disordered" evidence="2">
    <location>
        <begin position="529"/>
        <end position="553"/>
    </location>
</feature>
<dbReference type="VEuPathDB" id="TriTrypDB:LmjF.32.0600"/>
<feature type="coiled-coil region" evidence="1">
    <location>
        <begin position="268"/>
        <end position="305"/>
    </location>
</feature>
<dbReference type="KEGG" id="lma:LMJF_32_0600"/>
<dbReference type="HOGENOM" id="CLU_384301_0_0_1"/>
<dbReference type="Proteomes" id="UP000000542">
    <property type="component" value="Chromosome 32"/>
</dbReference>
<reference evidence="3 4" key="1">
    <citation type="journal article" date="2005" name="Science">
        <title>The genome of the kinetoplastid parasite, Leishmania major.</title>
        <authorList>
            <person name="Ivens A.C."/>
            <person name="Peacock C.S."/>
            <person name="Worthey E.A."/>
            <person name="Murphy L."/>
            <person name="Aggarwal G."/>
            <person name="Berriman M."/>
            <person name="Sisk E."/>
            <person name="Rajandream M.A."/>
            <person name="Adlem E."/>
            <person name="Aert R."/>
            <person name="Anupama A."/>
            <person name="Apostolou Z."/>
            <person name="Attipoe P."/>
            <person name="Bason N."/>
            <person name="Bauser C."/>
            <person name="Beck A."/>
            <person name="Beverley S.M."/>
            <person name="Bianchettin G."/>
            <person name="Borzym K."/>
            <person name="Bothe G."/>
            <person name="Bruschi C.V."/>
            <person name="Collins M."/>
            <person name="Cadag E."/>
            <person name="Ciarloni L."/>
            <person name="Clayton C."/>
            <person name="Coulson R.M."/>
            <person name="Cronin A."/>
            <person name="Cruz A.K."/>
            <person name="Davies R.M."/>
            <person name="De Gaudenzi J."/>
            <person name="Dobson D.E."/>
            <person name="Duesterhoeft A."/>
            <person name="Fazelina G."/>
            <person name="Fosker N."/>
            <person name="Frasch A.C."/>
            <person name="Fraser A."/>
            <person name="Fuchs M."/>
            <person name="Gabel C."/>
            <person name="Goble A."/>
            <person name="Goffeau A."/>
            <person name="Harris D."/>
            <person name="Hertz-Fowler C."/>
            <person name="Hilbert H."/>
            <person name="Horn D."/>
            <person name="Huang Y."/>
            <person name="Klages S."/>
            <person name="Knights A."/>
            <person name="Kube M."/>
            <person name="Larke N."/>
            <person name="Litvin L."/>
            <person name="Lord A."/>
            <person name="Louie T."/>
            <person name="Marra M."/>
            <person name="Masuy D."/>
            <person name="Matthews K."/>
            <person name="Michaeli S."/>
            <person name="Mottram J.C."/>
            <person name="Muller-Auer S."/>
            <person name="Munden H."/>
            <person name="Nelson S."/>
            <person name="Norbertczak H."/>
            <person name="Oliver K."/>
            <person name="O'neil S."/>
            <person name="Pentony M."/>
            <person name="Pohl T.M."/>
            <person name="Price C."/>
            <person name="Purnelle B."/>
            <person name="Quail M.A."/>
            <person name="Rabbinowitsch E."/>
            <person name="Reinhardt R."/>
            <person name="Rieger M."/>
            <person name="Rinta J."/>
            <person name="Robben J."/>
            <person name="Robertson L."/>
            <person name="Ruiz J.C."/>
            <person name="Rutter S."/>
            <person name="Saunders D."/>
            <person name="Schafer M."/>
            <person name="Schein J."/>
            <person name="Schwartz D.C."/>
            <person name="Seeger K."/>
            <person name="Seyler A."/>
            <person name="Sharp S."/>
            <person name="Shin H."/>
            <person name="Sivam D."/>
            <person name="Squares R."/>
            <person name="Squares S."/>
            <person name="Tosato V."/>
            <person name="Vogt C."/>
            <person name="Volckaert G."/>
            <person name="Wambutt R."/>
            <person name="Warren T."/>
            <person name="Wedler H."/>
            <person name="Woodward J."/>
            <person name="Zhou S."/>
            <person name="Zimmermann W."/>
            <person name="Smith D.F."/>
            <person name="Blackwell J.M."/>
            <person name="Stuart K.D."/>
            <person name="Barrell B."/>
            <person name="Myler P.J."/>
        </authorList>
    </citation>
    <scope>NUCLEOTIDE SEQUENCE [LARGE SCALE GENOMIC DNA]</scope>
    <source>
        <strain evidence="4">MHOM/IL/81/Friedlin</strain>
    </source>
</reference>
<dbReference type="eggNOG" id="ENOG502QUKZ">
    <property type="taxonomic scope" value="Eukaryota"/>
</dbReference>
<keyword evidence="4" id="KW-1185">Reference proteome</keyword>
<dbReference type="EMBL" id="FR796428">
    <property type="protein sequence ID" value="CAJ08553.1"/>
    <property type="molecule type" value="Genomic_DNA"/>
</dbReference>
<proteinExistence type="predicted"/>
<dbReference type="VEuPathDB" id="TriTrypDB:LMJSD75_320011400"/>
<reference evidence="3 4" key="2">
    <citation type="journal article" date="2011" name="Genome Res.">
        <title>Chromosome and gene copy number variation allow major structural change between species and strains of Leishmania.</title>
        <authorList>
            <person name="Rogers M.B."/>
            <person name="Hilley J.D."/>
            <person name="Dickens N.J."/>
            <person name="Wilkes J."/>
            <person name="Bates P.A."/>
            <person name="Depledge D.P."/>
            <person name="Harris D."/>
            <person name="Her Y."/>
            <person name="Herzyk P."/>
            <person name="Imamura H."/>
            <person name="Otto T.D."/>
            <person name="Sanders M."/>
            <person name="Seeger K."/>
            <person name="Dujardin J.C."/>
            <person name="Berriman M."/>
            <person name="Smith D.F."/>
            <person name="Hertz-Fowler C."/>
            <person name="Mottram J.C."/>
        </authorList>
    </citation>
    <scope>NUCLEOTIDE SEQUENCE [LARGE SCALE GENOMIC DNA]</scope>
    <source>
        <strain evidence="4">MHOM/IL/81/Friedlin</strain>
    </source>
</reference>
<keyword evidence="1" id="KW-0175">Coiled coil</keyword>
<evidence type="ECO:0000313" key="4">
    <source>
        <dbReference type="Proteomes" id="UP000000542"/>
    </source>
</evidence>
<organism evidence="3 4">
    <name type="scientific">Leishmania major</name>
    <dbReference type="NCBI Taxonomy" id="5664"/>
    <lineage>
        <taxon>Eukaryota</taxon>
        <taxon>Discoba</taxon>
        <taxon>Euglenozoa</taxon>
        <taxon>Kinetoplastea</taxon>
        <taxon>Metakinetoplastina</taxon>
        <taxon>Trypanosomatida</taxon>
        <taxon>Trypanosomatidae</taxon>
        <taxon>Leishmaniinae</taxon>
        <taxon>Leishmania</taxon>
    </lineage>
</organism>
<protein>
    <submittedName>
        <fullName evidence="3">Uncharacterized protein</fullName>
    </submittedName>
</protein>
<dbReference type="VEuPathDB" id="TriTrypDB:LMJLV39_320011400"/>
<evidence type="ECO:0000313" key="3">
    <source>
        <dbReference type="EMBL" id="CAJ08553.1"/>
    </source>
</evidence>
<dbReference type="InParanoid" id="Q4Q5M3"/>